<feature type="transmembrane region" description="Helical" evidence="2">
    <location>
        <begin position="67"/>
        <end position="90"/>
    </location>
</feature>
<proteinExistence type="predicted"/>
<evidence type="ECO:0000256" key="1">
    <source>
        <dbReference type="SAM" id="MobiDB-lite"/>
    </source>
</evidence>
<feature type="compositionally biased region" description="Low complexity" evidence="1">
    <location>
        <begin position="180"/>
        <end position="190"/>
    </location>
</feature>
<protein>
    <submittedName>
        <fullName evidence="3">IncA family protein</fullName>
    </submittedName>
</protein>
<keyword evidence="2" id="KW-1133">Transmembrane helix</keyword>
<accession>A0ABN0MP58</accession>
<feature type="compositionally biased region" description="Basic and acidic residues" evidence="1">
    <location>
        <begin position="127"/>
        <end position="136"/>
    </location>
</feature>
<keyword evidence="4" id="KW-1185">Reference proteome</keyword>
<comment type="caution">
    <text evidence="3">The sequence shown here is derived from an EMBL/GenBank/DDBJ whole genome shotgun (WGS) entry which is preliminary data.</text>
</comment>
<sequence>MTPSKLVPDATVPKNQTSCTITRNSEQKTESSQKNRLIISISILILALLAVIMIGGFIAALFSPKGIYIGIAALISLLIGIILFPLIITCSSKPPVAHIRPRDLDLSKLDVRYNRLLHETIKEDEKKYAKEQEAKLQRRQRRSLRTLPRRKQVEASSSDEVQKPRRRTSSVLNLIRPRNSSSPSSNSSSLDSDDSSSDHNTQQPVVLPKPVFPKKYENYMHCID</sequence>
<feature type="compositionally biased region" description="Basic residues" evidence="1">
    <location>
        <begin position="137"/>
        <end position="150"/>
    </location>
</feature>
<organism evidence="3 4">
    <name type="scientific">Chlamydia psittaci 99DC5</name>
    <dbReference type="NCBI Taxonomy" id="1112251"/>
    <lineage>
        <taxon>Bacteria</taxon>
        <taxon>Pseudomonadati</taxon>
        <taxon>Chlamydiota</taxon>
        <taxon>Chlamydiia</taxon>
        <taxon>Chlamydiales</taxon>
        <taxon>Chlamydiaceae</taxon>
        <taxon>Chlamydia/Chlamydophila group</taxon>
        <taxon>Chlamydia</taxon>
    </lineage>
</organism>
<dbReference type="Proteomes" id="UP000014627">
    <property type="component" value="Unassembled WGS sequence"/>
</dbReference>
<feature type="region of interest" description="Disordered" evidence="1">
    <location>
        <begin position="127"/>
        <end position="212"/>
    </location>
</feature>
<keyword evidence="2" id="KW-0472">Membrane</keyword>
<evidence type="ECO:0000313" key="4">
    <source>
        <dbReference type="Proteomes" id="UP000014627"/>
    </source>
</evidence>
<dbReference type="EMBL" id="ATLC01000051">
    <property type="protein sequence ID" value="EPJ27731.1"/>
    <property type="molecule type" value="Genomic_DNA"/>
</dbReference>
<name>A0ABN0MP58_CHLPS</name>
<dbReference type="RefSeq" id="WP_016981799.1">
    <property type="nucleotide sequence ID" value="NZ_KE356190.1"/>
</dbReference>
<feature type="transmembrane region" description="Helical" evidence="2">
    <location>
        <begin position="37"/>
        <end position="61"/>
    </location>
</feature>
<evidence type="ECO:0000313" key="3">
    <source>
        <dbReference type="EMBL" id="EPJ27731.1"/>
    </source>
</evidence>
<keyword evidence="2" id="KW-0812">Transmembrane</keyword>
<reference evidence="3 4" key="1">
    <citation type="submission" date="2013-04" db="EMBL/GenBank/DDBJ databases">
        <title>Genome sequence of Chlamydia psittaci 99DC5.</title>
        <authorList>
            <person name="Huot-Creasy H."/>
            <person name="McCracken C.L."/>
            <person name="Humphries M."/>
            <person name="Sachse K."/>
            <person name="Laroucau K."/>
            <person name="Bavoil P."/>
            <person name="Myers G.S."/>
        </authorList>
    </citation>
    <scope>NUCLEOTIDE SEQUENCE [LARGE SCALE GENOMIC DNA]</scope>
    <source>
        <strain evidence="3 4">99DC5</strain>
    </source>
</reference>
<evidence type="ECO:0000256" key="2">
    <source>
        <dbReference type="SAM" id="Phobius"/>
    </source>
</evidence>
<gene>
    <name evidence="3" type="ORF">CP99DC5_0766</name>
</gene>